<dbReference type="InterPro" id="IPR045851">
    <property type="entry name" value="AMP-bd_C_sf"/>
</dbReference>
<gene>
    <name evidence="4" type="ORF">PYTT_1262</name>
</gene>
<dbReference type="RefSeq" id="WP_067775583.1">
    <property type="nucleotide sequence ID" value="NZ_LIGX01000022.1"/>
</dbReference>
<sequence>MARHILHAPPHLFAWCERVKAFLDGRKDLPGMVGFASSGSSGNPPKMILFTPDALQASARGAVEHLSAWRGDWCCPLPLYHVGGSMIGWRAREAGARVHELSGKWDAVRYADLVRQTGSAWSSLVPAQVVDLVRQGIEAPACLRGIVVGGGSLERETGRMARRLGWPVVQSYGMTEAASQIATALPGDEFGDEWLPVLPHWNLRVEEDGLLALNGPALFSGIVTEDGDGVFSLSGNEPGAWWRSKDLVELKGGRLRFIRRVDRQVKILGELVDIDAVEHALRAVAPDSCVETVPDERAGLALVLCGPQEAIMRQAAQMWNASVPGYQRVRFLSCGELPRNEMGKLGRARLRESLSNGARQKTPI</sequence>
<dbReference type="SUPFAM" id="SSF56801">
    <property type="entry name" value="Acetyl-CoA synthetase-like"/>
    <property type="match status" value="1"/>
</dbReference>
<feature type="domain" description="AMP-dependent synthetase/ligase" evidence="3">
    <location>
        <begin position="37"/>
        <end position="186"/>
    </location>
</feature>
<comment type="similarity">
    <text evidence="1">Belongs to the ATP-dependent AMP-binding enzyme family.</text>
</comment>
<proteinExistence type="inferred from homology"/>
<dbReference type="KEGG" id="agl:PYTT_1262"/>
<dbReference type="AlphaFoldDB" id="A0A1H6LBL0"/>
<dbReference type="OrthoDB" id="9762242at2"/>
<dbReference type="InterPro" id="IPR000873">
    <property type="entry name" value="AMP-dep_synth/lig_dom"/>
</dbReference>
<dbReference type="PANTHER" id="PTHR43201">
    <property type="entry name" value="ACYL-COA SYNTHETASE"/>
    <property type="match status" value="1"/>
</dbReference>
<reference evidence="5" key="1">
    <citation type="submission" date="2016-09" db="EMBL/GenBank/DDBJ databases">
        <authorList>
            <person name="Koehorst J."/>
        </authorList>
    </citation>
    <scope>NUCLEOTIDE SEQUENCE [LARGE SCALE GENOMIC DNA]</scope>
</reference>
<evidence type="ECO:0000259" key="3">
    <source>
        <dbReference type="Pfam" id="PF00501"/>
    </source>
</evidence>
<dbReference type="Gene3D" id="3.40.50.12780">
    <property type="entry name" value="N-terminal domain of ligase-like"/>
    <property type="match status" value="1"/>
</dbReference>
<dbReference type="Pfam" id="PF00501">
    <property type="entry name" value="AMP-binding"/>
    <property type="match status" value="1"/>
</dbReference>
<evidence type="ECO:0000313" key="4">
    <source>
        <dbReference type="EMBL" id="SEH85899.1"/>
    </source>
</evidence>
<dbReference type="GO" id="GO:0006631">
    <property type="term" value="P:fatty acid metabolic process"/>
    <property type="evidence" value="ECO:0007669"/>
    <property type="project" value="TreeGrafter"/>
</dbReference>
<organism evidence="4 5">
    <name type="scientific">Akkermansia glycaniphila</name>
    <dbReference type="NCBI Taxonomy" id="1679444"/>
    <lineage>
        <taxon>Bacteria</taxon>
        <taxon>Pseudomonadati</taxon>
        <taxon>Verrucomicrobiota</taxon>
        <taxon>Verrucomicrobiia</taxon>
        <taxon>Verrucomicrobiales</taxon>
        <taxon>Akkermansiaceae</taxon>
        <taxon>Akkermansia</taxon>
    </lineage>
</organism>
<evidence type="ECO:0000256" key="1">
    <source>
        <dbReference type="ARBA" id="ARBA00006432"/>
    </source>
</evidence>
<accession>A0A1H6LBL0</accession>
<dbReference type="GO" id="GO:0031956">
    <property type="term" value="F:medium-chain fatty acid-CoA ligase activity"/>
    <property type="evidence" value="ECO:0007669"/>
    <property type="project" value="TreeGrafter"/>
</dbReference>
<keyword evidence="2" id="KW-0436">Ligase</keyword>
<dbReference type="PANTHER" id="PTHR43201:SF5">
    <property type="entry name" value="MEDIUM-CHAIN ACYL-COA LIGASE ACSF2, MITOCHONDRIAL"/>
    <property type="match status" value="1"/>
</dbReference>
<protein>
    <submittedName>
        <fullName evidence="4">Amp-binding enzyme</fullName>
    </submittedName>
</protein>
<evidence type="ECO:0000313" key="5">
    <source>
        <dbReference type="Proteomes" id="UP000176204"/>
    </source>
</evidence>
<evidence type="ECO:0000256" key="2">
    <source>
        <dbReference type="ARBA" id="ARBA00022598"/>
    </source>
</evidence>
<dbReference type="InterPro" id="IPR042099">
    <property type="entry name" value="ANL_N_sf"/>
</dbReference>
<dbReference type="Gene3D" id="3.30.300.30">
    <property type="match status" value="1"/>
</dbReference>
<name>A0A1H6LBL0_9BACT</name>
<dbReference type="Proteomes" id="UP000176204">
    <property type="component" value="Chromosome I"/>
</dbReference>
<dbReference type="EMBL" id="LT629973">
    <property type="protein sequence ID" value="SEH85899.1"/>
    <property type="molecule type" value="Genomic_DNA"/>
</dbReference>
<dbReference type="STRING" id="1679444.PYTT_1262"/>
<keyword evidence="5" id="KW-1185">Reference proteome</keyword>